<evidence type="ECO:0000313" key="2">
    <source>
        <dbReference type="EMBL" id="UXI69222.1"/>
    </source>
</evidence>
<feature type="transmembrane region" description="Helical" evidence="1">
    <location>
        <begin position="143"/>
        <end position="162"/>
    </location>
</feature>
<keyword evidence="1" id="KW-1133">Transmembrane helix</keyword>
<feature type="transmembrane region" description="Helical" evidence="1">
    <location>
        <begin position="174"/>
        <end position="195"/>
    </location>
</feature>
<sequence length="424" mass="46979">MNAIVETSMPLSARLRGALENRTVQVVVLAVVTLLVLLYRRPDQFSHPYMWGEDGVVNTVHYAQSGWASLWQPVAGYYTLPIKLIYLISSSLSFRWFPEISLWLTTAFTFASLAAVAFAPTLLRWRWLCAVAVLLIPTGAENFAVSLFAGWWGSILALLALLWNTEQRRTGLRLGLLFVGALSTPLIIAIAPLFALRLFWYRHRDEVITVVAAALLAGLQLYALTHSPGPPKADSLGYDTLLMLEKFFGYYTVVSLEFVAHGWIQLAGAALVVFIAAAGVFDRRSLGMAFALLALALAANILISIVRTPLPLVHPVVTTPRYFFFPYLLTSWMLIQLAAVPTRVTQVIAILALALGVRNAVEHGQHRHEPIDWRAHVDSCTRSPTYQLPVHTVGLAASTWSVSLTGEQCRQMVQRSLFDNQVTP</sequence>
<keyword evidence="3" id="KW-1185">Reference proteome</keyword>
<evidence type="ECO:0000313" key="3">
    <source>
        <dbReference type="Proteomes" id="UP001064632"/>
    </source>
</evidence>
<feature type="transmembrane region" description="Helical" evidence="1">
    <location>
        <begin position="207"/>
        <end position="224"/>
    </location>
</feature>
<feature type="transmembrane region" description="Helical" evidence="1">
    <location>
        <begin position="100"/>
        <end position="123"/>
    </location>
</feature>
<gene>
    <name evidence="2" type="ORF">N4264_06125</name>
</gene>
<feature type="transmembrane region" description="Helical" evidence="1">
    <location>
        <begin position="288"/>
        <end position="310"/>
    </location>
</feature>
<dbReference type="Proteomes" id="UP001064632">
    <property type="component" value="Chromosome"/>
</dbReference>
<feature type="transmembrane region" description="Helical" evidence="1">
    <location>
        <begin position="21"/>
        <end position="39"/>
    </location>
</feature>
<protein>
    <recommendedName>
        <fullName evidence="4">Glucosyltransferase GtrII-like protein</fullName>
    </recommendedName>
</protein>
<dbReference type="EMBL" id="CP104694">
    <property type="protein sequence ID" value="UXI69222.1"/>
    <property type="molecule type" value="Genomic_DNA"/>
</dbReference>
<dbReference type="RefSeq" id="WP_261696180.1">
    <property type="nucleotide sequence ID" value="NZ_CP104694.1"/>
</dbReference>
<proteinExistence type="predicted"/>
<reference evidence="2" key="1">
    <citation type="submission" date="2022-09" db="EMBL/GenBank/DDBJ databases">
        <title>Tahibacter sp. nov., isolated from a fresh water.</title>
        <authorList>
            <person name="Baek J.H."/>
            <person name="Lee J.K."/>
            <person name="Kim J.M."/>
            <person name="Jeon C.O."/>
        </authorList>
    </citation>
    <scope>NUCLEOTIDE SEQUENCE</scope>
    <source>
        <strain evidence="2">W38</strain>
    </source>
</reference>
<organism evidence="2 3">
    <name type="scientific">Tahibacter amnicola</name>
    <dbReference type="NCBI Taxonomy" id="2976241"/>
    <lineage>
        <taxon>Bacteria</taxon>
        <taxon>Pseudomonadati</taxon>
        <taxon>Pseudomonadota</taxon>
        <taxon>Gammaproteobacteria</taxon>
        <taxon>Lysobacterales</taxon>
        <taxon>Rhodanobacteraceae</taxon>
        <taxon>Tahibacter</taxon>
    </lineage>
</organism>
<feature type="transmembrane region" description="Helical" evidence="1">
    <location>
        <begin position="322"/>
        <end position="340"/>
    </location>
</feature>
<evidence type="ECO:0000256" key="1">
    <source>
        <dbReference type="SAM" id="Phobius"/>
    </source>
</evidence>
<keyword evidence="1" id="KW-0812">Transmembrane</keyword>
<name>A0ABY6BN32_9GAMM</name>
<accession>A0ABY6BN32</accession>
<evidence type="ECO:0008006" key="4">
    <source>
        <dbReference type="Google" id="ProtNLM"/>
    </source>
</evidence>
<feature type="transmembrane region" description="Helical" evidence="1">
    <location>
        <begin position="262"/>
        <end position="281"/>
    </location>
</feature>
<keyword evidence="1" id="KW-0472">Membrane</keyword>